<feature type="compositionally biased region" description="Polar residues" evidence="1">
    <location>
        <begin position="245"/>
        <end position="256"/>
    </location>
</feature>
<dbReference type="EMBL" id="NEVH01002541">
    <property type="protein sequence ID" value="PNF42351.1"/>
    <property type="molecule type" value="Genomic_DNA"/>
</dbReference>
<comment type="caution">
    <text evidence="2">The sequence shown here is derived from an EMBL/GenBank/DDBJ whole genome shotgun (WGS) entry which is preliminary data.</text>
</comment>
<organism evidence="2 3">
    <name type="scientific">Cryptotermes secundus</name>
    <dbReference type="NCBI Taxonomy" id="105785"/>
    <lineage>
        <taxon>Eukaryota</taxon>
        <taxon>Metazoa</taxon>
        <taxon>Ecdysozoa</taxon>
        <taxon>Arthropoda</taxon>
        <taxon>Hexapoda</taxon>
        <taxon>Insecta</taxon>
        <taxon>Pterygota</taxon>
        <taxon>Neoptera</taxon>
        <taxon>Polyneoptera</taxon>
        <taxon>Dictyoptera</taxon>
        <taxon>Blattodea</taxon>
        <taxon>Blattoidea</taxon>
        <taxon>Termitoidae</taxon>
        <taxon>Kalotermitidae</taxon>
        <taxon>Cryptotermitinae</taxon>
        <taxon>Cryptotermes</taxon>
    </lineage>
</organism>
<dbReference type="AlphaFoldDB" id="A0A2J7RND7"/>
<feature type="compositionally biased region" description="Polar residues" evidence="1">
    <location>
        <begin position="459"/>
        <end position="477"/>
    </location>
</feature>
<feature type="compositionally biased region" description="Polar residues" evidence="1">
    <location>
        <begin position="411"/>
        <end position="425"/>
    </location>
</feature>
<keyword evidence="3" id="KW-1185">Reference proteome</keyword>
<dbReference type="OrthoDB" id="8195469at2759"/>
<feature type="region of interest" description="Disordered" evidence="1">
    <location>
        <begin position="407"/>
        <end position="535"/>
    </location>
</feature>
<reference evidence="2 3" key="1">
    <citation type="submission" date="2017-12" db="EMBL/GenBank/DDBJ databases">
        <title>Hemimetabolous genomes reveal molecular basis of termite eusociality.</title>
        <authorList>
            <person name="Harrison M.C."/>
            <person name="Jongepier E."/>
            <person name="Robertson H.M."/>
            <person name="Arning N."/>
            <person name="Bitard-Feildel T."/>
            <person name="Chao H."/>
            <person name="Childers C.P."/>
            <person name="Dinh H."/>
            <person name="Doddapaneni H."/>
            <person name="Dugan S."/>
            <person name="Gowin J."/>
            <person name="Greiner C."/>
            <person name="Han Y."/>
            <person name="Hu H."/>
            <person name="Hughes D.S.T."/>
            <person name="Huylmans A.-K."/>
            <person name="Kemena C."/>
            <person name="Kremer L.P.M."/>
            <person name="Lee S.L."/>
            <person name="Lopez-Ezquerra A."/>
            <person name="Mallet L."/>
            <person name="Monroy-Kuhn J.M."/>
            <person name="Moser A."/>
            <person name="Murali S.C."/>
            <person name="Muzny D.M."/>
            <person name="Otani S."/>
            <person name="Piulachs M.-D."/>
            <person name="Poelchau M."/>
            <person name="Qu J."/>
            <person name="Schaub F."/>
            <person name="Wada-Katsumata A."/>
            <person name="Worley K.C."/>
            <person name="Xie Q."/>
            <person name="Ylla G."/>
            <person name="Poulsen M."/>
            <person name="Gibbs R.A."/>
            <person name="Schal C."/>
            <person name="Richards S."/>
            <person name="Belles X."/>
            <person name="Korb J."/>
            <person name="Bornberg-Bauer E."/>
        </authorList>
    </citation>
    <scope>NUCLEOTIDE SEQUENCE [LARGE SCALE GENOMIC DNA]</scope>
    <source>
        <tissue evidence="2">Whole body</tissue>
    </source>
</reference>
<feature type="compositionally biased region" description="Low complexity" evidence="1">
    <location>
        <begin position="426"/>
        <end position="435"/>
    </location>
</feature>
<evidence type="ECO:0000256" key="1">
    <source>
        <dbReference type="SAM" id="MobiDB-lite"/>
    </source>
</evidence>
<feature type="compositionally biased region" description="Polar residues" evidence="1">
    <location>
        <begin position="522"/>
        <end position="535"/>
    </location>
</feature>
<feature type="compositionally biased region" description="Polar residues" evidence="1">
    <location>
        <begin position="355"/>
        <end position="372"/>
    </location>
</feature>
<evidence type="ECO:0000313" key="3">
    <source>
        <dbReference type="Proteomes" id="UP000235965"/>
    </source>
</evidence>
<protein>
    <submittedName>
        <fullName evidence="2">Uncharacterized protein</fullName>
    </submittedName>
</protein>
<dbReference type="InParanoid" id="A0A2J7RND7"/>
<name>A0A2J7RND7_9NEOP</name>
<accession>A0A2J7RND7</accession>
<feature type="compositionally biased region" description="Basic and acidic residues" evidence="1">
    <location>
        <begin position="380"/>
        <end position="390"/>
    </location>
</feature>
<gene>
    <name evidence="2" type="ORF">B7P43_G03676</name>
</gene>
<sequence length="535" mass="57050">MGTPQELKLSTAYKTVRRKFYQSIFKWFADDTVNEETKSASPPDVGDLVNILRSIGFKLRAFDKCEHRRDYSMSTSTSSLNSAEGLKIADCRVEITCGHSGLRAILESVEGECRCPPIESATQAEFWQVSGSAPVALGSQESIGSVQEAGSSLVPPLAPAVAAVVKDIMLRVLNITCDPEFGEIDTSRHSLTGNSYLNVSHHRSLDTLPLAHSTGQLYGSETEIAECAEQTKKLLPRTTSSVELSACSASPVSRSGSADLIKHHEPRDSNGTPQHSSSPMSILSASLERITLTEKHGIFCRLEFAKRSITEAMAMLQVQPLSVDTTLNKLRPDNTSTPSSQVKISRSLKKIHGSPAQTKKISGTPGSVQKMPSTPGCVKKIPDATGDKKKMPCSSGSIKKISGIQKGINKTSASPGSVSPRVRTQSSTSVASSISGRAQSSYPQSRKLPDGLPKPRIKSSPQTTNKFVSSGLVSTTKKLTDVPSSDAVFHTPSNLSTGSSSASSASSTKARKFINAVRRVSRISSSDGTPNSKPS</sequence>
<proteinExistence type="predicted"/>
<dbReference type="Proteomes" id="UP000235965">
    <property type="component" value="Unassembled WGS sequence"/>
</dbReference>
<feature type="region of interest" description="Disordered" evidence="1">
    <location>
        <begin position="245"/>
        <end position="281"/>
    </location>
</feature>
<evidence type="ECO:0000313" key="2">
    <source>
        <dbReference type="EMBL" id="PNF42351.1"/>
    </source>
</evidence>
<feature type="region of interest" description="Disordered" evidence="1">
    <location>
        <begin position="351"/>
        <end position="395"/>
    </location>
</feature>